<proteinExistence type="predicted"/>
<keyword evidence="3" id="KW-1185">Reference proteome</keyword>
<organism evidence="2 3">
    <name type="scientific">Apilactobacillus apinorum</name>
    <dbReference type="NCBI Taxonomy" id="1218495"/>
    <lineage>
        <taxon>Bacteria</taxon>
        <taxon>Bacillati</taxon>
        <taxon>Bacillota</taxon>
        <taxon>Bacilli</taxon>
        <taxon>Lactobacillales</taxon>
        <taxon>Lactobacillaceae</taxon>
        <taxon>Apilactobacillus</taxon>
    </lineage>
</organism>
<accession>A0ABP9ZH20</accession>
<evidence type="ECO:0000313" key="2">
    <source>
        <dbReference type="EMBL" id="GAA6114052.1"/>
    </source>
</evidence>
<keyword evidence="1" id="KW-0812">Transmembrane</keyword>
<dbReference type="InterPro" id="IPR016977">
    <property type="entry name" value="ComGF"/>
</dbReference>
<name>A0ABP9ZH20_9LACO</name>
<dbReference type="Pfam" id="PF15980">
    <property type="entry name" value="ComGF"/>
    <property type="match status" value="1"/>
</dbReference>
<sequence>MIESVVSIFILSLIAILVILIHPFIDNVQTDSNENVIDYQLFLKEIESDKFGFVWKDVSNNEVSLYSQVNKKEYKLKQNKQSLILSGEKNGYLPMLDKIKTVFFSKSGHHFKISITFLNGEQYTNVSVLKNDK</sequence>
<dbReference type="EMBL" id="BAABVV010000026">
    <property type="protein sequence ID" value="GAA6114052.1"/>
    <property type="molecule type" value="Genomic_DNA"/>
</dbReference>
<evidence type="ECO:0008006" key="4">
    <source>
        <dbReference type="Google" id="ProtNLM"/>
    </source>
</evidence>
<comment type="caution">
    <text evidence="2">The sequence shown here is derived from an EMBL/GenBank/DDBJ whole genome shotgun (WGS) entry which is preliminary data.</text>
</comment>
<protein>
    <recommendedName>
        <fullName evidence="4">Competence protein ComGF</fullName>
    </recommendedName>
</protein>
<keyword evidence="1" id="KW-0472">Membrane</keyword>
<feature type="transmembrane region" description="Helical" evidence="1">
    <location>
        <begin position="6"/>
        <end position="25"/>
    </location>
</feature>
<dbReference type="Proteomes" id="UP001438112">
    <property type="component" value="Unassembled WGS sequence"/>
</dbReference>
<evidence type="ECO:0000313" key="3">
    <source>
        <dbReference type="Proteomes" id="UP001438112"/>
    </source>
</evidence>
<keyword evidence="1" id="KW-1133">Transmembrane helix</keyword>
<evidence type="ECO:0000256" key="1">
    <source>
        <dbReference type="SAM" id="Phobius"/>
    </source>
</evidence>
<gene>
    <name evidence="2" type="ORF">AP20H10_04150</name>
</gene>
<reference evidence="2 3" key="1">
    <citation type="submission" date="2024-03" db="EMBL/GenBank/DDBJ databases">
        <title>Inconsistent identification of Apilactobacillus kunkeei-related strains obtained by well-developed overall genome related indices.</title>
        <authorList>
            <person name="Maeno S."/>
            <person name="Endo A."/>
        </authorList>
    </citation>
    <scope>NUCLEOTIDE SEQUENCE [LARGE SCALE GENOMIC DNA]</scope>
    <source>
        <strain evidence="2 3">20H-10</strain>
    </source>
</reference>